<dbReference type="Pfam" id="PF02656">
    <property type="entry name" value="DUF202"/>
    <property type="match status" value="1"/>
</dbReference>
<feature type="domain" description="DUF202" evidence="6">
    <location>
        <begin position="40"/>
        <end position="119"/>
    </location>
</feature>
<evidence type="ECO:0000259" key="6">
    <source>
        <dbReference type="Pfam" id="PF02656"/>
    </source>
</evidence>
<organism evidence="7">
    <name type="scientific">Lichtheimia ramosa</name>
    <dbReference type="NCBI Taxonomy" id="688394"/>
    <lineage>
        <taxon>Eukaryota</taxon>
        <taxon>Fungi</taxon>
        <taxon>Fungi incertae sedis</taxon>
        <taxon>Mucoromycota</taxon>
        <taxon>Mucoromycotina</taxon>
        <taxon>Mucoromycetes</taxon>
        <taxon>Mucorales</taxon>
        <taxon>Lichtheimiaceae</taxon>
        <taxon>Lichtheimia</taxon>
    </lineage>
</organism>
<dbReference type="GO" id="GO:0012505">
    <property type="term" value="C:endomembrane system"/>
    <property type="evidence" value="ECO:0007669"/>
    <property type="project" value="UniProtKB-SubCell"/>
</dbReference>
<accession>A0A077WAK3</accession>
<dbReference type="OrthoDB" id="199599at2759"/>
<dbReference type="EMBL" id="LK023315">
    <property type="protein sequence ID" value="CDS04801.1"/>
    <property type="molecule type" value="Genomic_DNA"/>
</dbReference>
<dbReference type="InterPro" id="IPR003807">
    <property type="entry name" value="DUF202"/>
</dbReference>
<evidence type="ECO:0000256" key="1">
    <source>
        <dbReference type="ARBA" id="ARBA00004127"/>
    </source>
</evidence>
<dbReference type="PANTHER" id="PTHR34187">
    <property type="entry name" value="FGR18P"/>
    <property type="match status" value="1"/>
</dbReference>
<gene>
    <name evidence="7" type="ORF">LRAMOSA07331</name>
</gene>
<evidence type="ECO:0000313" key="7">
    <source>
        <dbReference type="EMBL" id="CDS04801.1"/>
    </source>
</evidence>
<feature type="transmembrane region" description="Helical" evidence="5">
    <location>
        <begin position="135"/>
        <end position="155"/>
    </location>
</feature>
<evidence type="ECO:0000256" key="2">
    <source>
        <dbReference type="ARBA" id="ARBA00022692"/>
    </source>
</evidence>
<comment type="subcellular location">
    <subcellularLocation>
        <location evidence="1">Endomembrane system</location>
        <topology evidence="1">Multi-pass membrane protein</topology>
    </subcellularLocation>
</comment>
<dbReference type="AlphaFoldDB" id="A0A077WAK3"/>
<evidence type="ECO:0000256" key="5">
    <source>
        <dbReference type="SAM" id="Phobius"/>
    </source>
</evidence>
<keyword evidence="3 5" id="KW-1133">Transmembrane helix</keyword>
<keyword evidence="2 5" id="KW-0812">Transmembrane</keyword>
<evidence type="ECO:0000256" key="4">
    <source>
        <dbReference type="ARBA" id="ARBA00023136"/>
    </source>
</evidence>
<name>A0A077WAK3_9FUNG</name>
<keyword evidence="4 5" id="KW-0472">Membrane</keyword>
<sequence length="167" mass="19014">MEEEKAPTRFTLCNDQQCCKRFNYLDFATVHTFIDGPDPRDHFANERNTLIWLRTGMILALIGFMTMLDLRTKVFAPSQSLPWTERVDSMEVRAISYAFIALGIITICVGVRIYMRNLNQIVNRYLTVGHGWIGYTTAIVIMLFAIVVMSLALSLPKASTFSNVSNH</sequence>
<proteinExistence type="predicted"/>
<feature type="transmembrane region" description="Helical" evidence="5">
    <location>
        <begin position="51"/>
        <end position="70"/>
    </location>
</feature>
<reference evidence="7" key="1">
    <citation type="journal article" date="2014" name="Genome Announc.">
        <title>De novo whole-genome sequence and genome annotation of Lichtheimia ramosa.</title>
        <authorList>
            <person name="Linde J."/>
            <person name="Schwartze V."/>
            <person name="Binder U."/>
            <person name="Lass-Florl C."/>
            <person name="Voigt K."/>
            <person name="Horn F."/>
        </authorList>
    </citation>
    <scope>NUCLEOTIDE SEQUENCE</scope>
    <source>
        <strain evidence="7">JMRC FSU:6197</strain>
    </source>
</reference>
<dbReference type="InterPro" id="IPR052053">
    <property type="entry name" value="IM_YidH-like"/>
</dbReference>
<dbReference type="PANTHER" id="PTHR34187:SF3">
    <property type="entry name" value="DUF DOMAIN PROTEIN (AFU_ORTHOLOGUE AFUA_6G11150)"/>
    <property type="match status" value="1"/>
</dbReference>
<evidence type="ECO:0000256" key="3">
    <source>
        <dbReference type="ARBA" id="ARBA00022989"/>
    </source>
</evidence>
<protein>
    <recommendedName>
        <fullName evidence="6">DUF202 domain-containing protein</fullName>
    </recommendedName>
</protein>
<feature type="transmembrane region" description="Helical" evidence="5">
    <location>
        <begin position="94"/>
        <end position="115"/>
    </location>
</feature>